<dbReference type="AlphaFoldDB" id="A0A6A4V465"/>
<gene>
    <name evidence="1" type="ORF">FJT64_013663</name>
</gene>
<evidence type="ECO:0000313" key="1">
    <source>
        <dbReference type="EMBL" id="KAF0287939.1"/>
    </source>
</evidence>
<sequence length="413" mass="46013">MHQKFKSLKTTVSAHFESTSHIMQARQVAREDARQERLISHRSAIAERVLRATYHTIMESASHLSFERLIMMLKDCGIDVGDKNHSTKMMCKARDAFHDVILDKLAAIVENEPCVAVMADKVTLHSRTVDITAINLVLPDAPSDAMLKNFVIAAPVVQSHDGDGLAGELKESLGRVCVNRPTQIAAFGGDGQYHHLSVPKKLARALHTEGAEEFTIPAVWDPSHLMSLAEKNARSSSKWVRETINDMDSVSQLFRYGSGFEALMTSDIPGKPKTLKKWSETRFAAHALDVFKSFLDNITFMMDALHHRREKSQATDEAIRLLRDKKFLARIAALCDIYAVLGKGSRDQQNTGKLPWELSAAFGQTLLNLDVMLDVLKGGSAESQSPVQQAIHQANLEEQWPLASAYKARFLEQ</sequence>
<protein>
    <submittedName>
        <fullName evidence="1">Uncharacterized protein</fullName>
    </submittedName>
</protein>
<dbReference type="EMBL" id="VIIS01002156">
    <property type="protein sequence ID" value="KAF0287939.1"/>
    <property type="molecule type" value="Genomic_DNA"/>
</dbReference>
<dbReference type="Proteomes" id="UP000440578">
    <property type="component" value="Unassembled WGS sequence"/>
</dbReference>
<proteinExistence type="predicted"/>
<name>A0A6A4V465_AMPAM</name>
<keyword evidence="2" id="KW-1185">Reference proteome</keyword>
<comment type="caution">
    <text evidence="1">The sequence shown here is derived from an EMBL/GenBank/DDBJ whole genome shotgun (WGS) entry which is preliminary data.</text>
</comment>
<reference evidence="1 2" key="1">
    <citation type="submission" date="2019-07" db="EMBL/GenBank/DDBJ databases">
        <title>Draft genome assembly of a fouling barnacle, Amphibalanus amphitrite (Darwin, 1854): The first reference genome for Thecostraca.</title>
        <authorList>
            <person name="Kim W."/>
        </authorList>
    </citation>
    <scope>NUCLEOTIDE SEQUENCE [LARGE SCALE GENOMIC DNA]</scope>
    <source>
        <strain evidence="1">SNU_AA5</strain>
        <tissue evidence="1">Soma without cirri and trophi</tissue>
    </source>
</reference>
<accession>A0A6A4V465</accession>
<evidence type="ECO:0000313" key="2">
    <source>
        <dbReference type="Proteomes" id="UP000440578"/>
    </source>
</evidence>
<organism evidence="1 2">
    <name type="scientific">Amphibalanus amphitrite</name>
    <name type="common">Striped barnacle</name>
    <name type="synonym">Balanus amphitrite</name>
    <dbReference type="NCBI Taxonomy" id="1232801"/>
    <lineage>
        <taxon>Eukaryota</taxon>
        <taxon>Metazoa</taxon>
        <taxon>Ecdysozoa</taxon>
        <taxon>Arthropoda</taxon>
        <taxon>Crustacea</taxon>
        <taxon>Multicrustacea</taxon>
        <taxon>Cirripedia</taxon>
        <taxon>Thoracica</taxon>
        <taxon>Thoracicalcarea</taxon>
        <taxon>Balanomorpha</taxon>
        <taxon>Balanoidea</taxon>
        <taxon>Balanidae</taxon>
        <taxon>Amphibalaninae</taxon>
        <taxon>Amphibalanus</taxon>
    </lineage>
</organism>
<dbReference type="OrthoDB" id="6625098at2759"/>